<sequence>MTYTPFELRVMSLFFYYLLLSGLGLLLTIKMFLKWRERKVPAPFYLTLVFIFLTTALIGLTIGLSEAVITGFYKEIYRFSLPFAYGMV</sequence>
<proteinExistence type="predicted"/>
<gene>
    <name evidence="2" type="ORF">S12H4_37050</name>
</gene>
<name>X1SSS0_9ZZZZ</name>
<dbReference type="AlphaFoldDB" id="X1SSS0"/>
<organism evidence="2">
    <name type="scientific">marine sediment metagenome</name>
    <dbReference type="NCBI Taxonomy" id="412755"/>
    <lineage>
        <taxon>unclassified sequences</taxon>
        <taxon>metagenomes</taxon>
        <taxon>ecological metagenomes</taxon>
    </lineage>
</organism>
<feature type="transmembrane region" description="Helical" evidence="1">
    <location>
        <begin position="45"/>
        <end position="73"/>
    </location>
</feature>
<feature type="transmembrane region" description="Helical" evidence="1">
    <location>
        <begin position="14"/>
        <end position="33"/>
    </location>
</feature>
<evidence type="ECO:0000256" key="1">
    <source>
        <dbReference type="SAM" id="Phobius"/>
    </source>
</evidence>
<protein>
    <submittedName>
        <fullName evidence="2">Uncharacterized protein</fullName>
    </submittedName>
</protein>
<reference evidence="2" key="1">
    <citation type="journal article" date="2014" name="Front. Microbiol.">
        <title>High frequency of phylogenetically diverse reductive dehalogenase-homologous genes in deep subseafloor sedimentary metagenomes.</title>
        <authorList>
            <person name="Kawai M."/>
            <person name="Futagami T."/>
            <person name="Toyoda A."/>
            <person name="Takaki Y."/>
            <person name="Nishi S."/>
            <person name="Hori S."/>
            <person name="Arai W."/>
            <person name="Tsubouchi T."/>
            <person name="Morono Y."/>
            <person name="Uchiyama I."/>
            <person name="Ito T."/>
            <person name="Fujiyama A."/>
            <person name="Inagaki F."/>
            <person name="Takami H."/>
        </authorList>
    </citation>
    <scope>NUCLEOTIDE SEQUENCE</scope>
    <source>
        <strain evidence="2">Expedition CK06-06</strain>
    </source>
</reference>
<evidence type="ECO:0000313" key="2">
    <source>
        <dbReference type="EMBL" id="GAI96107.1"/>
    </source>
</evidence>
<keyword evidence="1" id="KW-0472">Membrane</keyword>
<keyword evidence="1" id="KW-0812">Transmembrane</keyword>
<accession>X1SSS0</accession>
<feature type="non-terminal residue" evidence="2">
    <location>
        <position position="88"/>
    </location>
</feature>
<comment type="caution">
    <text evidence="2">The sequence shown here is derived from an EMBL/GenBank/DDBJ whole genome shotgun (WGS) entry which is preliminary data.</text>
</comment>
<dbReference type="EMBL" id="BARW01022145">
    <property type="protein sequence ID" value="GAI96107.1"/>
    <property type="molecule type" value="Genomic_DNA"/>
</dbReference>
<keyword evidence="1" id="KW-1133">Transmembrane helix</keyword>